<dbReference type="SUPFAM" id="SSF55120">
    <property type="entry name" value="Pseudouridine synthase"/>
    <property type="match status" value="1"/>
</dbReference>
<evidence type="ECO:0000256" key="1">
    <source>
        <dbReference type="ARBA" id="ARBA00000073"/>
    </source>
</evidence>
<comment type="similarity">
    <text evidence="2 5">Belongs to the pseudouridine synthase RsuA family.</text>
</comment>
<protein>
    <recommendedName>
        <fullName evidence="5">Pseudouridine synthase</fullName>
        <ecNumber evidence="5">5.4.99.-</ecNumber>
    </recommendedName>
</protein>
<feature type="domain" description="RNA-binding S4" evidence="6">
    <location>
        <begin position="1"/>
        <end position="68"/>
    </location>
</feature>
<comment type="caution">
    <text evidence="7">The sequence shown here is derived from an EMBL/GenBank/DDBJ whole genome shotgun (WGS) entry which is preliminary data.</text>
</comment>
<evidence type="ECO:0000256" key="5">
    <source>
        <dbReference type="RuleBase" id="RU003887"/>
    </source>
</evidence>
<dbReference type="EC" id="5.4.99.-" evidence="5"/>
<evidence type="ECO:0000256" key="3">
    <source>
        <dbReference type="ARBA" id="ARBA00023235"/>
    </source>
</evidence>
<dbReference type="InterPro" id="IPR050343">
    <property type="entry name" value="RsuA_PseudoU_synthase"/>
</dbReference>
<dbReference type="GO" id="GO:0003723">
    <property type="term" value="F:RNA binding"/>
    <property type="evidence" value="ECO:0007669"/>
    <property type="project" value="UniProtKB-KW"/>
</dbReference>
<dbReference type="RefSeq" id="WP_058725660.1">
    <property type="nucleotide sequence ID" value="NZ_LDQC01000043.1"/>
</dbReference>
<evidence type="ECO:0000313" key="7">
    <source>
        <dbReference type="EMBL" id="KTR07127.1"/>
    </source>
</evidence>
<dbReference type="PATRIC" id="fig|33881.3.peg.1960"/>
<dbReference type="Pfam" id="PF01479">
    <property type="entry name" value="S4"/>
    <property type="match status" value="1"/>
</dbReference>
<sequence length="243" mass="26429">MQKVIAAAGVASRRVAENLIVEGRVTVNGEVVEALGRRVDPDVDEVAVDGVPVQTDTSKRYVVLNKPVGIVSSLQDERGRRDLSEFVDRYEERLFNVGRLDAETSGLIVLTNDGDLAHVLAHPSFGVTKTYIAKVQGNVNPATVQRLLDGVELEDGPIAADKVRLLESSRGESLVEITLHSGRNRIVRRMLDEVGHPVLELVRRSFGPLQLGSLPIGRTRELSTVELGKLLAIARSAERSSGE</sequence>
<dbReference type="InterPro" id="IPR018496">
    <property type="entry name" value="PsdUridine_synth_RsuA/RluB_CS"/>
</dbReference>
<keyword evidence="3 5" id="KW-0413">Isomerase</keyword>
<evidence type="ECO:0000256" key="4">
    <source>
        <dbReference type="PROSITE-ProRule" id="PRU00182"/>
    </source>
</evidence>
<name>A0A175RUC5_9MICO</name>
<dbReference type="EMBL" id="LDQC01000043">
    <property type="protein sequence ID" value="KTR07127.1"/>
    <property type="molecule type" value="Genomic_DNA"/>
</dbReference>
<dbReference type="SUPFAM" id="SSF55174">
    <property type="entry name" value="Alpha-L RNA-binding motif"/>
    <property type="match status" value="1"/>
</dbReference>
<dbReference type="STRING" id="33881.NS184_08180"/>
<dbReference type="PROSITE" id="PS50889">
    <property type="entry name" value="S4"/>
    <property type="match status" value="1"/>
</dbReference>
<reference evidence="7 8" key="1">
    <citation type="journal article" date="2016" name="Front. Microbiol.">
        <title>Genomic Resource of Rice Seed Associated Bacteria.</title>
        <authorList>
            <person name="Midha S."/>
            <person name="Bansal K."/>
            <person name="Sharma S."/>
            <person name="Kumar N."/>
            <person name="Patil P.P."/>
            <person name="Chaudhry V."/>
            <person name="Patil P.B."/>
        </authorList>
    </citation>
    <scope>NUCLEOTIDE SEQUENCE [LARGE SCALE GENOMIC DNA]</scope>
    <source>
        <strain evidence="7 8">NS184</strain>
    </source>
</reference>
<dbReference type="InterPro" id="IPR006145">
    <property type="entry name" value="PsdUridine_synth_RsuA/RluA"/>
</dbReference>
<dbReference type="Gene3D" id="3.30.2350.10">
    <property type="entry name" value="Pseudouridine synthase"/>
    <property type="match status" value="1"/>
</dbReference>
<organism evidence="7 8">
    <name type="scientific">Curtobacterium luteum</name>
    <dbReference type="NCBI Taxonomy" id="33881"/>
    <lineage>
        <taxon>Bacteria</taxon>
        <taxon>Bacillati</taxon>
        <taxon>Actinomycetota</taxon>
        <taxon>Actinomycetes</taxon>
        <taxon>Micrococcales</taxon>
        <taxon>Microbacteriaceae</taxon>
        <taxon>Curtobacterium</taxon>
    </lineage>
</organism>
<dbReference type="SMART" id="SM00363">
    <property type="entry name" value="S4"/>
    <property type="match status" value="1"/>
</dbReference>
<dbReference type="PANTHER" id="PTHR47683:SF2">
    <property type="entry name" value="RNA-BINDING S4 DOMAIN-CONTAINING PROTEIN"/>
    <property type="match status" value="1"/>
</dbReference>
<dbReference type="PROSITE" id="PS01149">
    <property type="entry name" value="PSI_RSU"/>
    <property type="match status" value="1"/>
</dbReference>
<dbReference type="InterPro" id="IPR036986">
    <property type="entry name" value="S4_RNA-bd_sf"/>
</dbReference>
<evidence type="ECO:0000313" key="8">
    <source>
        <dbReference type="Proteomes" id="UP000078252"/>
    </source>
</evidence>
<dbReference type="GO" id="GO:0000455">
    <property type="term" value="P:enzyme-directed rRNA pseudouridine synthesis"/>
    <property type="evidence" value="ECO:0007669"/>
    <property type="project" value="UniProtKB-ARBA"/>
</dbReference>
<accession>A0A175RUC5</accession>
<dbReference type="FunFam" id="3.10.290.10:FF:000003">
    <property type="entry name" value="Pseudouridine synthase"/>
    <property type="match status" value="1"/>
</dbReference>
<dbReference type="Proteomes" id="UP000078252">
    <property type="component" value="Unassembled WGS sequence"/>
</dbReference>
<dbReference type="GO" id="GO:0120159">
    <property type="term" value="F:rRNA pseudouridine synthase activity"/>
    <property type="evidence" value="ECO:0007669"/>
    <property type="project" value="UniProtKB-ARBA"/>
</dbReference>
<dbReference type="InterPro" id="IPR002942">
    <property type="entry name" value="S4_RNA-bd"/>
</dbReference>
<evidence type="ECO:0000256" key="2">
    <source>
        <dbReference type="ARBA" id="ARBA00008348"/>
    </source>
</evidence>
<dbReference type="AlphaFoldDB" id="A0A175RUC5"/>
<dbReference type="PANTHER" id="PTHR47683">
    <property type="entry name" value="PSEUDOURIDINE SYNTHASE FAMILY PROTEIN-RELATED"/>
    <property type="match status" value="1"/>
</dbReference>
<dbReference type="CDD" id="cd02870">
    <property type="entry name" value="PseudoU_synth_RsuA_like"/>
    <property type="match status" value="1"/>
</dbReference>
<evidence type="ECO:0000259" key="6">
    <source>
        <dbReference type="SMART" id="SM00363"/>
    </source>
</evidence>
<proteinExistence type="inferred from homology"/>
<gene>
    <name evidence="7" type="ORF">NS184_08180</name>
</gene>
<dbReference type="Gene3D" id="3.10.290.10">
    <property type="entry name" value="RNA-binding S4 domain"/>
    <property type="match status" value="1"/>
</dbReference>
<comment type="catalytic activity">
    <reaction evidence="1">
        <text>a uridine in RNA = a pseudouridine in RNA</text>
        <dbReference type="Rhea" id="RHEA:48348"/>
        <dbReference type="Rhea" id="RHEA-COMP:12068"/>
        <dbReference type="Rhea" id="RHEA-COMP:12069"/>
        <dbReference type="ChEBI" id="CHEBI:65314"/>
        <dbReference type="ChEBI" id="CHEBI:65315"/>
    </reaction>
</comment>
<dbReference type="Pfam" id="PF00849">
    <property type="entry name" value="PseudoU_synth_2"/>
    <property type="match status" value="1"/>
</dbReference>
<dbReference type="NCBIfam" id="TIGR00093">
    <property type="entry name" value="pseudouridine synthase"/>
    <property type="match status" value="1"/>
</dbReference>
<dbReference type="InterPro" id="IPR000748">
    <property type="entry name" value="PsdUridine_synth_RsuA/RluB/E/F"/>
</dbReference>
<keyword evidence="4" id="KW-0694">RNA-binding</keyword>
<dbReference type="InterPro" id="IPR020103">
    <property type="entry name" value="PsdUridine_synth_cat_dom_sf"/>
</dbReference>
<dbReference type="CDD" id="cd00165">
    <property type="entry name" value="S4"/>
    <property type="match status" value="1"/>
</dbReference>